<evidence type="ECO:0000313" key="2">
    <source>
        <dbReference type="Proteomes" id="UP000000268"/>
    </source>
</evidence>
<dbReference type="AlphaFoldDB" id="B0C8D8"/>
<dbReference type="Proteomes" id="UP000000268">
    <property type="component" value="Chromosome"/>
</dbReference>
<protein>
    <submittedName>
        <fullName evidence="1">Uncharacterized protein</fullName>
    </submittedName>
</protein>
<reference evidence="1 2" key="1">
    <citation type="journal article" date="2008" name="Proc. Natl. Acad. Sci. U.S.A.">
        <title>Niche adaptation and genome expansion in the chlorophyll d-producing cyanobacterium Acaryochloris marina.</title>
        <authorList>
            <person name="Swingley W.D."/>
            <person name="Chen M."/>
            <person name="Cheung P.C."/>
            <person name="Conrad A.L."/>
            <person name="Dejesa L.C."/>
            <person name="Hao J."/>
            <person name="Honchak B.M."/>
            <person name="Karbach L.E."/>
            <person name="Kurdoglu A."/>
            <person name="Lahiri S."/>
            <person name="Mastrian S.D."/>
            <person name="Miyashita H."/>
            <person name="Page L."/>
            <person name="Ramakrishna P."/>
            <person name="Satoh S."/>
            <person name="Sattley W.M."/>
            <person name="Shimada Y."/>
            <person name="Taylor H.L."/>
            <person name="Tomo T."/>
            <person name="Tsuchiya T."/>
            <person name="Wang Z.T."/>
            <person name="Raymond J."/>
            <person name="Mimuro M."/>
            <person name="Blankenship R.E."/>
            <person name="Touchman J.W."/>
        </authorList>
    </citation>
    <scope>NUCLEOTIDE SEQUENCE [LARGE SCALE GENOMIC DNA]</scope>
    <source>
        <strain evidence="2">MBIC 11017</strain>
    </source>
</reference>
<accession>B0C8D8</accession>
<dbReference type="STRING" id="329726.AM1_5131"/>
<sequence>MLDPHFYLFDITKSLEHLLGLKVEYFYFQKTYRKHHSMFVEPGLE</sequence>
<dbReference type="KEGG" id="amr:AM1_5131"/>
<gene>
    <name evidence="1" type="ordered locus">AM1_5131</name>
</gene>
<keyword evidence="2" id="KW-1185">Reference proteome</keyword>
<dbReference type="HOGENOM" id="CLU_3194731_0_0_3"/>
<organism evidence="1 2">
    <name type="scientific">Acaryochloris marina (strain MBIC 11017)</name>
    <dbReference type="NCBI Taxonomy" id="329726"/>
    <lineage>
        <taxon>Bacteria</taxon>
        <taxon>Bacillati</taxon>
        <taxon>Cyanobacteriota</taxon>
        <taxon>Cyanophyceae</taxon>
        <taxon>Acaryochloridales</taxon>
        <taxon>Acaryochloridaceae</taxon>
        <taxon>Acaryochloris</taxon>
    </lineage>
</organism>
<proteinExistence type="predicted"/>
<evidence type="ECO:0000313" key="1">
    <source>
        <dbReference type="EMBL" id="ABW30093.1"/>
    </source>
</evidence>
<dbReference type="EMBL" id="CP000828">
    <property type="protein sequence ID" value="ABW30093.1"/>
    <property type="molecule type" value="Genomic_DNA"/>
</dbReference>
<name>B0C8D8_ACAM1</name>